<accession>A0A7Z0CMN5</accession>
<keyword evidence="6" id="KW-1185">Reference proteome</keyword>
<evidence type="ECO:0000313" key="5">
    <source>
        <dbReference type="Proteomes" id="UP000562045"/>
    </source>
</evidence>
<dbReference type="EMBL" id="JACBZM010000001">
    <property type="protein sequence ID" value="NYI44263.1"/>
    <property type="molecule type" value="Genomic_DNA"/>
</dbReference>
<dbReference type="SUPFAM" id="SSF55961">
    <property type="entry name" value="Bet v1-like"/>
    <property type="match status" value="1"/>
</dbReference>
<evidence type="ECO:0000313" key="3">
    <source>
        <dbReference type="EMBL" id="NYI44263.1"/>
    </source>
</evidence>
<sequence>MNASLNDQLALTREIAATPDTVWDLWTTADGISRWWAPDGFRTDVSTIDVTEGGDLVYTMTAVDPAQVAFMEQHGLPLATESRKRFTEVARPQRLGYVSLVDFVPGTEPYEHLTTVDLAPTDSGTLVTMTIDPMHDEEWTQRIVAGRANELDNLARLVERG</sequence>
<name>A0A7Z0CMN5_9ACTN</name>
<dbReference type="EMBL" id="CP022295">
    <property type="protein sequence ID" value="QSR28213.1"/>
    <property type="molecule type" value="Genomic_DNA"/>
</dbReference>
<dbReference type="InterPro" id="IPR023393">
    <property type="entry name" value="START-like_dom_sf"/>
</dbReference>
<evidence type="ECO:0000313" key="4">
    <source>
        <dbReference type="EMBL" id="QSR28213.1"/>
    </source>
</evidence>
<reference evidence="3 5" key="2">
    <citation type="submission" date="2020-07" db="EMBL/GenBank/DDBJ databases">
        <title>Sequencing the genomes of 1000 actinobacteria strains.</title>
        <authorList>
            <person name="Klenk H.-P."/>
        </authorList>
    </citation>
    <scope>NUCLEOTIDE SEQUENCE [LARGE SCALE GENOMIC DNA]</scope>
    <source>
        <strain evidence="3 5">DSM 15131</strain>
    </source>
</reference>
<evidence type="ECO:0000256" key="1">
    <source>
        <dbReference type="ARBA" id="ARBA00006817"/>
    </source>
</evidence>
<evidence type="ECO:0000259" key="2">
    <source>
        <dbReference type="Pfam" id="PF08327"/>
    </source>
</evidence>
<gene>
    <name evidence="3" type="ORF">BJ993_001343</name>
    <name evidence="4" type="ORF">CFH99_21555</name>
</gene>
<dbReference type="Pfam" id="PF08327">
    <property type="entry name" value="AHSA1"/>
    <property type="match status" value="1"/>
</dbReference>
<reference evidence="4 6" key="1">
    <citation type="submission" date="2017-06" db="EMBL/GenBank/DDBJ databases">
        <title>Complete Genome Sequence of the Soil Carbazole-Degrading Bacterium Nocardioides aromaticivorans IC177.</title>
        <authorList>
            <person name="Vejarano F."/>
            <person name="Suzuki-Minakuchi C."/>
            <person name="Ohtsubo Y."/>
            <person name="Tsuda M."/>
            <person name="Okada K."/>
            <person name="Nojiri H."/>
        </authorList>
    </citation>
    <scope>NUCLEOTIDE SEQUENCE [LARGE SCALE GENOMIC DNA]</scope>
    <source>
        <strain evidence="4 6">IC177</strain>
    </source>
</reference>
<dbReference type="Proteomes" id="UP000562045">
    <property type="component" value="Unassembled WGS sequence"/>
</dbReference>
<organism evidence="3 5">
    <name type="scientific">Nocardioides aromaticivorans</name>
    <dbReference type="NCBI Taxonomy" id="200618"/>
    <lineage>
        <taxon>Bacteria</taxon>
        <taxon>Bacillati</taxon>
        <taxon>Actinomycetota</taxon>
        <taxon>Actinomycetes</taxon>
        <taxon>Propionibacteriales</taxon>
        <taxon>Nocardioidaceae</taxon>
        <taxon>Nocardioides</taxon>
    </lineage>
</organism>
<proteinExistence type="inferred from homology"/>
<dbReference type="Gene3D" id="3.30.530.20">
    <property type="match status" value="1"/>
</dbReference>
<feature type="domain" description="Activator of Hsp90 ATPase homologue 1/2-like C-terminal" evidence="2">
    <location>
        <begin position="17"/>
        <end position="159"/>
    </location>
</feature>
<dbReference type="CDD" id="cd07814">
    <property type="entry name" value="SRPBCC_CalC_Aha1-like"/>
    <property type="match status" value="1"/>
</dbReference>
<protein>
    <submittedName>
        <fullName evidence="4">Activator of Hsp90 ATPase 1 family protein</fullName>
    </submittedName>
    <submittedName>
        <fullName evidence="3">Uncharacterized protein YndB with AHSA1/START domain</fullName>
    </submittedName>
</protein>
<dbReference type="InterPro" id="IPR013538">
    <property type="entry name" value="ASHA1/2-like_C"/>
</dbReference>
<dbReference type="AlphaFoldDB" id="A0A7Z0CMN5"/>
<dbReference type="RefSeq" id="WP_179648172.1">
    <property type="nucleotide sequence ID" value="NZ_CP022295.1"/>
</dbReference>
<evidence type="ECO:0000313" key="6">
    <source>
        <dbReference type="Proteomes" id="UP000662818"/>
    </source>
</evidence>
<dbReference type="Proteomes" id="UP000662818">
    <property type="component" value="Chromosome"/>
</dbReference>
<comment type="similarity">
    <text evidence="1">Belongs to the AHA1 family.</text>
</comment>